<proteinExistence type="predicted"/>
<organism evidence="1 2">
    <name type="scientific">Cobetia amphilecti</name>
    <dbReference type="NCBI Taxonomy" id="1055104"/>
    <lineage>
        <taxon>Bacteria</taxon>
        <taxon>Pseudomonadati</taxon>
        <taxon>Pseudomonadota</taxon>
        <taxon>Gammaproteobacteria</taxon>
        <taxon>Oceanospirillales</taxon>
        <taxon>Halomonadaceae</taxon>
        <taxon>Cobetia</taxon>
    </lineage>
</organism>
<accession>A0AAP4TXC8</accession>
<evidence type="ECO:0000313" key="1">
    <source>
        <dbReference type="EMBL" id="MDO6671217.1"/>
    </source>
</evidence>
<dbReference type="RefSeq" id="WP_303592942.1">
    <property type="nucleotide sequence ID" value="NZ_JAUORK010000003.1"/>
</dbReference>
<reference evidence="1" key="1">
    <citation type="submission" date="2023-07" db="EMBL/GenBank/DDBJ databases">
        <title>Genome content predicts the carbon catabolic preferences of heterotrophic bacteria.</title>
        <authorList>
            <person name="Gralka M."/>
        </authorList>
    </citation>
    <scope>NUCLEOTIDE SEQUENCE</scope>
    <source>
        <strain evidence="1">C2R13</strain>
    </source>
</reference>
<evidence type="ECO:0000313" key="2">
    <source>
        <dbReference type="Proteomes" id="UP001170481"/>
    </source>
</evidence>
<dbReference type="Proteomes" id="UP001170481">
    <property type="component" value="Unassembled WGS sequence"/>
</dbReference>
<gene>
    <name evidence="1" type="ORF">Q4535_03700</name>
</gene>
<sequence>MADFPVKWFSSDMGGAPVLSDQTPGEMIALMKACLSTGFNLVPIDGMEFDSGTGLATVNLSTGHGFLPWQVIEISGADQAGYNGEHRVVSVGTGWLTFAPDAAPSAGAATGDSMEIKASPSKSWEFIHEDAATYQASFRSTMPDATDHVVIMTDDDPTNSDVTSTADCVNMTVAEIYNDLSDYQESISQWWPASHRYWNESYAVRSYGRKDWTLITNGKLIYLALSYGASGKRAIFVLGNFDSVRPADAHHFILNGLDPKTGWSSTGYDMYNDFLQLNQADVSRLRSISRKYSQVPESTSFNLLGYGERIGGSFDAPNPADNGFHVASGKIGVREELQGTSAHQTLRGYLPGIVQPLCTVPFYDMQVIDDVPGLDNRPIIFMLATVRDYGNYESGSFTDWSITNNYRPYLIGFHLDHWS</sequence>
<comment type="caution">
    <text evidence="1">The sequence shown here is derived from an EMBL/GenBank/DDBJ whole genome shotgun (WGS) entry which is preliminary data.</text>
</comment>
<protein>
    <submittedName>
        <fullName evidence="1">Uncharacterized protein</fullName>
    </submittedName>
</protein>
<dbReference type="InterPro" id="IPR023366">
    <property type="entry name" value="ATP_synth_asu-like_sf"/>
</dbReference>
<dbReference type="Gene3D" id="2.40.30.20">
    <property type="match status" value="1"/>
</dbReference>
<dbReference type="EMBL" id="JAUORK010000003">
    <property type="protein sequence ID" value="MDO6671217.1"/>
    <property type="molecule type" value="Genomic_DNA"/>
</dbReference>
<name>A0AAP4TXC8_9GAMM</name>
<dbReference type="AlphaFoldDB" id="A0AAP4TXC8"/>